<dbReference type="EMBL" id="MAVT02000700">
    <property type="protein sequence ID" value="POS73992.1"/>
    <property type="molecule type" value="Genomic_DNA"/>
</dbReference>
<dbReference type="CDD" id="cd17956">
    <property type="entry name" value="DEADc_DDX51"/>
    <property type="match status" value="1"/>
</dbReference>
<keyword evidence="3 6" id="KW-0347">Helicase</keyword>
<feature type="compositionally biased region" description="Acidic residues" evidence="7">
    <location>
        <begin position="667"/>
        <end position="693"/>
    </location>
</feature>
<comment type="similarity">
    <text evidence="6">Belongs to the DEAD box helicase family.</text>
</comment>
<feature type="compositionally biased region" description="Basic and acidic residues" evidence="7">
    <location>
        <begin position="179"/>
        <end position="196"/>
    </location>
</feature>
<comment type="function">
    <text evidence="6">RNA helicase.</text>
</comment>
<dbReference type="PROSITE" id="PS51194">
    <property type="entry name" value="HELICASE_CTER"/>
    <property type="match status" value="1"/>
</dbReference>
<dbReference type="PROSITE" id="PS00039">
    <property type="entry name" value="DEAD_ATP_HELICASE"/>
    <property type="match status" value="1"/>
</dbReference>
<evidence type="ECO:0000259" key="9">
    <source>
        <dbReference type="PROSITE" id="PS51194"/>
    </source>
</evidence>
<dbReference type="InterPro" id="IPR000629">
    <property type="entry name" value="RNA-helicase_DEAD-box_CS"/>
</dbReference>
<keyword evidence="1 6" id="KW-0547">Nucleotide-binding</keyword>
<dbReference type="GO" id="GO:0005524">
    <property type="term" value="F:ATP binding"/>
    <property type="evidence" value="ECO:0007669"/>
    <property type="project" value="UniProtKB-UniRule"/>
</dbReference>
<dbReference type="PANTHER" id="PTHR24031">
    <property type="entry name" value="RNA HELICASE"/>
    <property type="match status" value="1"/>
</dbReference>
<dbReference type="InterPro" id="IPR011545">
    <property type="entry name" value="DEAD/DEAH_box_helicase_dom"/>
</dbReference>
<evidence type="ECO:0000256" key="5">
    <source>
        <dbReference type="ARBA" id="ARBA00022884"/>
    </source>
</evidence>
<evidence type="ECO:0000256" key="1">
    <source>
        <dbReference type="ARBA" id="ARBA00022741"/>
    </source>
</evidence>
<feature type="compositionally biased region" description="Basic and acidic residues" evidence="7">
    <location>
        <begin position="116"/>
        <end position="141"/>
    </location>
</feature>
<dbReference type="GO" id="GO:0003723">
    <property type="term" value="F:RNA binding"/>
    <property type="evidence" value="ECO:0007669"/>
    <property type="project" value="UniProtKB-UniRule"/>
</dbReference>
<feature type="compositionally biased region" description="Pro residues" evidence="7">
    <location>
        <begin position="1"/>
        <end position="10"/>
    </location>
</feature>
<keyword evidence="2 6" id="KW-0378">Hydrolase</keyword>
<dbReference type="InterPro" id="IPR001650">
    <property type="entry name" value="Helicase_C-like"/>
</dbReference>
<protein>
    <recommendedName>
        <fullName evidence="6">ATP-dependent RNA helicase</fullName>
        <ecNumber evidence="6">3.6.4.13</ecNumber>
    </recommendedName>
</protein>
<dbReference type="EC" id="3.6.4.13" evidence="6"/>
<feature type="domain" description="Helicase C-terminal" evidence="9">
    <location>
        <begin position="711"/>
        <end position="887"/>
    </location>
</feature>
<feature type="compositionally biased region" description="Low complexity" evidence="7">
    <location>
        <begin position="657"/>
        <end position="666"/>
    </location>
</feature>
<dbReference type="SMART" id="SM00490">
    <property type="entry name" value="HELICc"/>
    <property type="match status" value="1"/>
</dbReference>
<comment type="domain">
    <text evidence="6">The Q motif is unique to and characteristic of the DEAD box family of RNA helicases and controls ATP binding and hydrolysis.</text>
</comment>
<evidence type="ECO:0000256" key="4">
    <source>
        <dbReference type="ARBA" id="ARBA00022840"/>
    </source>
</evidence>
<keyword evidence="5 6" id="KW-0694">RNA-binding</keyword>
<dbReference type="Gene3D" id="3.40.50.300">
    <property type="entry name" value="P-loop containing nucleotide triphosphate hydrolases"/>
    <property type="match status" value="2"/>
</dbReference>
<evidence type="ECO:0000256" key="3">
    <source>
        <dbReference type="ARBA" id="ARBA00022806"/>
    </source>
</evidence>
<dbReference type="Pfam" id="PF00271">
    <property type="entry name" value="Helicase_C"/>
    <property type="match status" value="1"/>
</dbReference>
<reference evidence="10" key="1">
    <citation type="submission" date="2017-09" db="EMBL/GenBank/DDBJ databases">
        <title>Polyketide synthases of a Diaporthe helianthi virulent isolate.</title>
        <authorList>
            <person name="Baroncelli R."/>
        </authorList>
    </citation>
    <scope>NUCLEOTIDE SEQUENCE [LARGE SCALE GENOMIC DNA]</scope>
    <source>
        <strain evidence="10">7/96</strain>
    </source>
</reference>
<organism evidence="10 11">
    <name type="scientific">Diaporthe helianthi</name>
    <dbReference type="NCBI Taxonomy" id="158607"/>
    <lineage>
        <taxon>Eukaryota</taxon>
        <taxon>Fungi</taxon>
        <taxon>Dikarya</taxon>
        <taxon>Ascomycota</taxon>
        <taxon>Pezizomycotina</taxon>
        <taxon>Sordariomycetes</taxon>
        <taxon>Sordariomycetidae</taxon>
        <taxon>Diaporthales</taxon>
        <taxon>Diaporthaceae</taxon>
        <taxon>Diaporthe</taxon>
    </lineage>
</organism>
<evidence type="ECO:0000256" key="7">
    <source>
        <dbReference type="SAM" id="MobiDB-lite"/>
    </source>
</evidence>
<evidence type="ECO:0000256" key="2">
    <source>
        <dbReference type="ARBA" id="ARBA00022801"/>
    </source>
</evidence>
<dbReference type="GO" id="GO:0003724">
    <property type="term" value="F:RNA helicase activity"/>
    <property type="evidence" value="ECO:0007669"/>
    <property type="project" value="UniProtKB-EC"/>
</dbReference>
<accession>A0A2P5HUR9</accession>
<name>A0A2P5HUR9_DIAHE</name>
<feature type="region of interest" description="Disordered" evidence="7">
    <location>
        <begin position="1"/>
        <end position="270"/>
    </location>
</feature>
<dbReference type="OrthoDB" id="3370at2759"/>
<dbReference type="InParanoid" id="A0A2P5HUR9"/>
<dbReference type="AlphaFoldDB" id="A0A2P5HUR9"/>
<dbReference type="InterPro" id="IPR027417">
    <property type="entry name" value="P-loop_NTPase"/>
</dbReference>
<evidence type="ECO:0000313" key="11">
    <source>
        <dbReference type="Proteomes" id="UP000094444"/>
    </source>
</evidence>
<gene>
    <name evidence="10" type="ORF">DHEL01_v207615</name>
</gene>
<dbReference type="GO" id="GO:0016787">
    <property type="term" value="F:hydrolase activity"/>
    <property type="evidence" value="ECO:0007669"/>
    <property type="project" value="UniProtKB-KW"/>
</dbReference>
<feature type="region of interest" description="Disordered" evidence="7">
    <location>
        <begin position="641"/>
        <end position="712"/>
    </location>
</feature>
<dbReference type="SMART" id="SM00487">
    <property type="entry name" value="DEXDc"/>
    <property type="match status" value="1"/>
</dbReference>
<dbReference type="Pfam" id="PF00270">
    <property type="entry name" value="DEAD"/>
    <property type="match status" value="2"/>
</dbReference>
<dbReference type="CDD" id="cd18787">
    <property type="entry name" value="SF2_C_DEAD"/>
    <property type="match status" value="1"/>
</dbReference>
<dbReference type="STRING" id="158607.A0A2P5HUR9"/>
<keyword evidence="11" id="KW-1185">Reference proteome</keyword>
<evidence type="ECO:0000313" key="10">
    <source>
        <dbReference type="EMBL" id="POS73992.1"/>
    </source>
</evidence>
<dbReference type="PROSITE" id="PS51192">
    <property type="entry name" value="HELICASE_ATP_BIND_1"/>
    <property type="match status" value="1"/>
</dbReference>
<comment type="caution">
    <text evidence="10">The sequence shown here is derived from an EMBL/GenBank/DDBJ whole genome shotgun (WGS) entry which is preliminary data.</text>
</comment>
<comment type="catalytic activity">
    <reaction evidence="6">
        <text>ATP + H2O = ADP + phosphate + H(+)</text>
        <dbReference type="Rhea" id="RHEA:13065"/>
        <dbReference type="ChEBI" id="CHEBI:15377"/>
        <dbReference type="ChEBI" id="CHEBI:15378"/>
        <dbReference type="ChEBI" id="CHEBI:30616"/>
        <dbReference type="ChEBI" id="CHEBI:43474"/>
        <dbReference type="ChEBI" id="CHEBI:456216"/>
        <dbReference type="EC" id="3.6.4.13"/>
    </reaction>
</comment>
<dbReference type="FunCoup" id="A0A2P5HUR9">
    <property type="interactions" value="879"/>
</dbReference>
<sequence>MYARYIPPPKASSSQPKPRAPSPPPPETASPASAAIPYSRYVPPPRKQSGTRSTPAPNVEWSIATSRTHLNAAAIPPPEALPPKIVFNYDDDDEPSPSKKRKIDSPEPVAESVSETQEKKPKKEKKEKEKGKKKNKEKESNLEDGDVEESTDKKEKKKKQGNEEGFSFTFKDSNAAAKDSNHKELVAGAEHEVVKPKDKKKKKHKTAVDDETPRAQTTDGASEATDSKEKRNKRGEDEVAAGHKLVLERASKELKKAAEQPKTEDTSDDDGVEAVEAHGLEPLPQPKPVKEDAVKPSYETLPSWIANPIQVTPTSTSSFADLGIAEEAATRLDSKGFKGAFAVQTAVIPLLLPSADRQGDVVVSAATGSGKTLAYALPMVRDISQSSNITRIRGLIVVPTRELVMQAEEVCNACSAIFAGRGRKPVKVGISMGNKQFEQEQTDLVEEDERYDPEGYHKYLERKLDEASWLEDLTNPRGPPREPLPEHVIEHNSKVDILICTPGRLIDHIKRTPGFSLDYVRWLVVDEADKLLAQTYQDWISTVMPLLSKMERPGAREFADSNKCGVRKVILSATMTRDLTLLNGLKLYRPKLVVLSDAAARSEVEHVLPSQLEETAIKTRNVDLKPLYLVDLLNSEHMTPVAASDGDDFDMKDADAEATSAAGSDSEASDADSDDTSSSDSSDSDSDSSDDESTASPSHGRGTKSKSNSKPAPKPFTTTVLIFANSNEAAVRLARLLALLSPHLAPLIGTLTSTTRTSERKKTLHAFAARKLRILVASSLIERGIHLANLDHVVSYDMPKSVQSYVHRVGRTARAGRSGHAWTLFTKPEAGWFWTAIAGKGSGRAGGAAAVQAGEIRRSKVVGEVRISDRWDEGRLEEFNKALEDLSELRKESKKKKGSKRVA</sequence>
<keyword evidence="4 6" id="KW-0067">ATP-binding</keyword>
<evidence type="ECO:0000256" key="6">
    <source>
        <dbReference type="RuleBase" id="RU365068"/>
    </source>
</evidence>
<dbReference type="InterPro" id="IPR014001">
    <property type="entry name" value="Helicase_ATP-bd"/>
</dbReference>
<dbReference type="SUPFAM" id="SSF52540">
    <property type="entry name" value="P-loop containing nucleoside triphosphate hydrolases"/>
    <property type="match status" value="1"/>
</dbReference>
<feature type="compositionally biased region" description="Basic and acidic residues" evidence="7">
    <location>
        <begin position="225"/>
        <end position="265"/>
    </location>
</feature>
<evidence type="ECO:0000259" key="8">
    <source>
        <dbReference type="PROSITE" id="PS51192"/>
    </source>
</evidence>
<proteinExistence type="inferred from homology"/>
<feature type="domain" description="Helicase ATP-binding" evidence="8">
    <location>
        <begin position="352"/>
        <end position="593"/>
    </location>
</feature>
<dbReference type="Proteomes" id="UP000094444">
    <property type="component" value="Unassembled WGS sequence"/>
</dbReference>
<feature type="compositionally biased region" description="Pro residues" evidence="7">
    <location>
        <begin position="18"/>
        <end position="28"/>
    </location>
</feature>